<keyword evidence="6 7" id="KW-0788">Thiol protease</keyword>
<feature type="active site" description="Nucleophile" evidence="7">
    <location>
        <position position="101"/>
    </location>
</feature>
<dbReference type="InterPro" id="IPR038765">
    <property type="entry name" value="Papain-like_cys_pep_sf"/>
</dbReference>
<evidence type="ECO:0000256" key="5">
    <source>
        <dbReference type="ARBA" id="ARBA00022801"/>
    </source>
</evidence>
<evidence type="ECO:0000313" key="10">
    <source>
        <dbReference type="EMBL" id="OBZ66485.1"/>
    </source>
</evidence>
<dbReference type="InterPro" id="IPR001578">
    <property type="entry name" value="Peptidase_C12_UCH"/>
</dbReference>
<dbReference type="Proteomes" id="UP000092993">
    <property type="component" value="Unassembled WGS sequence"/>
</dbReference>
<evidence type="ECO:0000256" key="6">
    <source>
        <dbReference type="ARBA" id="ARBA00022807"/>
    </source>
</evidence>
<dbReference type="EC" id="3.4.19.12" evidence="8"/>
<sequence>MSPDGNIGRWIPLESNPEVLNEWANKAGLVVSQAQFQDIYGLDSELLAMVSQPVKAIILLFPISNESERRRKEEDAHITAEGQHAIDPTVFYVKQTISNACGTIALLHALVNSDVTFAPESALAKFIDECKDKSPEERAKILETTPLFADIHAETATSGQTSVPTNLHTDLHFTCFVQAPSPPSREEGTPVAPGDMRLVELDGRRVGPVDRGACADFLKDVAKFVKDNYVAHTASMHFSMIALGPPVS</sequence>
<comment type="similarity">
    <text evidence="2 7 8">Belongs to the peptidase C12 family.</text>
</comment>
<evidence type="ECO:0000256" key="2">
    <source>
        <dbReference type="ARBA" id="ARBA00009326"/>
    </source>
</evidence>
<keyword evidence="4 7" id="KW-0833">Ubl conjugation pathway</keyword>
<evidence type="ECO:0000256" key="4">
    <source>
        <dbReference type="ARBA" id="ARBA00022786"/>
    </source>
</evidence>
<dbReference type="GO" id="GO:0005737">
    <property type="term" value="C:cytoplasm"/>
    <property type="evidence" value="ECO:0007669"/>
    <property type="project" value="TreeGrafter"/>
</dbReference>
<dbReference type="OMA" id="TCFVQAP"/>
<dbReference type="GO" id="GO:0004843">
    <property type="term" value="F:cysteine-type deubiquitinase activity"/>
    <property type="evidence" value="ECO:0007669"/>
    <property type="project" value="UniProtKB-UniRule"/>
</dbReference>
<proteinExistence type="inferred from homology"/>
<dbReference type="GO" id="GO:0016579">
    <property type="term" value="P:protein deubiquitination"/>
    <property type="evidence" value="ECO:0007669"/>
    <property type="project" value="TreeGrafter"/>
</dbReference>
<dbReference type="STRING" id="5627.A0A1C7LNY8"/>
<comment type="catalytic activity">
    <reaction evidence="1 7 8">
        <text>Thiol-dependent hydrolysis of ester, thioester, amide, peptide and isopeptide bonds formed by the C-terminal Gly of ubiquitin (a 76-residue protein attached to proteins as an intracellular targeting signal).</text>
        <dbReference type="EC" id="3.4.19.12"/>
    </reaction>
</comment>
<evidence type="ECO:0000256" key="8">
    <source>
        <dbReference type="RuleBase" id="RU361215"/>
    </source>
</evidence>
<dbReference type="EMBL" id="LUGG01000031">
    <property type="protein sequence ID" value="OBZ66485.1"/>
    <property type="molecule type" value="Genomic_DNA"/>
</dbReference>
<feature type="site" description="Important for enzyme activity" evidence="7">
    <location>
        <position position="202"/>
    </location>
</feature>
<keyword evidence="3 7" id="KW-0645">Protease</keyword>
<dbReference type="OrthoDB" id="427186at2759"/>
<evidence type="ECO:0000256" key="1">
    <source>
        <dbReference type="ARBA" id="ARBA00000707"/>
    </source>
</evidence>
<protein>
    <recommendedName>
        <fullName evidence="8">Ubiquitin carboxyl-terminal hydrolase</fullName>
        <ecNumber evidence="8">3.4.19.12</ecNumber>
    </recommendedName>
</protein>
<dbReference type="FunFam" id="3.40.532.10:FF:000006">
    <property type="entry name" value="Ubiquitin carboxyl-terminal hydrolase"/>
    <property type="match status" value="1"/>
</dbReference>
<evidence type="ECO:0000313" key="11">
    <source>
        <dbReference type="Proteomes" id="UP000092993"/>
    </source>
</evidence>
<dbReference type="Pfam" id="PF01088">
    <property type="entry name" value="Peptidase_C12"/>
    <property type="match status" value="1"/>
</dbReference>
<dbReference type="PANTHER" id="PTHR10589:SF17">
    <property type="entry name" value="UBIQUITIN CARBOXYL-TERMINAL HYDROLASE"/>
    <property type="match status" value="1"/>
</dbReference>
<feature type="domain" description="UCH catalytic" evidence="9">
    <location>
        <begin position="9"/>
        <end position="245"/>
    </location>
</feature>
<accession>A0A1C7LNY8</accession>
<feature type="site" description="Transition state stabilizer" evidence="7">
    <location>
        <position position="95"/>
    </location>
</feature>
<dbReference type="AlphaFoldDB" id="A0A1C7LNY8"/>
<gene>
    <name evidence="10" type="primary">UCHL3</name>
    <name evidence="10" type="ORF">A0H81_13556</name>
</gene>
<reference evidence="10 11" key="1">
    <citation type="submission" date="2016-03" db="EMBL/GenBank/DDBJ databases">
        <title>Whole genome sequencing of Grifola frondosa 9006-11.</title>
        <authorList>
            <person name="Min B."/>
            <person name="Park H."/>
            <person name="Kim J.-G."/>
            <person name="Cho H."/>
            <person name="Oh Y.-L."/>
            <person name="Kong W.-S."/>
            <person name="Choi I.-G."/>
        </authorList>
    </citation>
    <scope>NUCLEOTIDE SEQUENCE [LARGE SCALE GENOMIC DNA]</scope>
    <source>
        <strain evidence="10 11">9006-11</strain>
    </source>
</reference>
<dbReference type="SUPFAM" id="SSF54001">
    <property type="entry name" value="Cysteine proteinases"/>
    <property type="match status" value="1"/>
</dbReference>
<evidence type="ECO:0000256" key="3">
    <source>
        <dbReference type="ARBA" id="ARBA00022670"/>
    </source>
</evidence>
<dbReference type="Gene3D" id="3.40.532.10">
    <property type="entry name" value="Peptidase C12, ubiquitin carboxyl-terminal hydrolase"/>
    <property type="match status" value="1"/>
</dbReference>
<comment type="caution">
    <text evidence="10">The sequence shown here is derived from an EMBL/GenBank/DDBJ whole genome shotgun (WGS) entry which is preliminary data.</text>
</comment>
<dbReference type="GO" id="GO:0006511">
    <property type="term" value="P:ubiquitin-dependent protein catabolic process"/>
    <property type="evidence" value="ECO:0007669"/>
    <property type="project" value="UniProtKB-UniRule"/>
</dbReference>
<keyword evidence="5 7" id="KW-0378">Hydrolase</keyword>
<name>A0A1C7LNY8_GRIFR</name>
<evidence type="ECO:0000256" key="7">
    <source>
        <dbReference type="PROSITE-ProRule" id="PRU01393"/>
    </source>
</evidence>
<dbReference type="InterPro" id="IPR036959">
    <property type="entry name" value="Peptidase_C12_UCH_sf"/>
</dbReference>
<dbReference type="PRINTS" id="PR00707">
    <property type="entry name" value="UBCTHYDRLASE"/>
</dbReference>
<dbReference type="PROSITE" id="PS52048">
    <property type="entry name" value="UCH_DOMAIN"/>
    <property type="match status" value="1"/>
</dbReference>
<dbReference type="CDD" id="cd09616">
    <property type="entry name" value="Peptidase_C12_UCH_L1_L3"/>
    <property type="match status" value="1"/>
</dbReference>
<dbReference type="PANTHER" id="PTHR10589">
    <property type="entry name" value="UBIQUITIN CARBOXYL-TERMINAL HYDROLASE"/>
    <property type="match status" value="1"/>
</dbReference>
<keyword evidence="11" id="KW-1185">Reference proteome</keyword>
<organism evidence="10 11">
    <name type="scientific">Grifola frondosa</name>
    <name type="common">Maitake</name>
    <name type="synonym">Polyporus frondosus</name>
    <dbReference type="NCBI Taxonomy" id="5627"/>
    <lineage>
        <taxon>Eukaryota</taxon>
        <taxon>Fungi</taxon>
        <taxon>Dikarya</taxon>
        <taxon>Basidiomycota</taxon>
        <taxon>Agaricomycotina</taxon>
        <taxon>Agaricomycetes</taxon>
        <taxon>Polyporales</taxon>
        <taxon>Grifolaceae</taxon>
        <taxon>Grifola</taxon>
    </lineage>
</organism>
<evidence type="ECO:0000259" key="9">
    <source>
        <dbReference type="PROSITE" id="PS52048"/>
    </source>
</evidence>
<feature type="active site" description="Proton donor" evidence="7">
    <location>
        <position position="172"/>
    </location>
</feature>